<evidence type="ECO:0000313" key="2">
    <source>
        <dbReference type="Proteomes" id="UP000012338"/>
    </source>
</evidence>
<reference evidence="2" key="2">
    <citation type="journal article" date="2013" name="PLoS Genet.">
        <title>Comparative genome structure, secondary metabolite, and effector coding capacity across Cochliobolus pathogens.</title>
        <authorList>
            <person name="Condon B.J."/>
            <person name="Leng Y."/>
            <person name="Wu D."/>
            <person name="Bushley K.E."/>
            <person name="Ohm R.A."/>
            <person name="Otillar R."/>
            <person name="Martin J."/>
            <person name="Schackwitz W."/>
            <person name="Grimwood J."/>
            <person name="MohdZainudin N."/>
            <person name="Xue C."/>
            <person name="Wang R."/>
            <person name="Manning V.A."/>
            <person name="Dhillon B."/>
            <person name="Tu Z.J."/>
            <person name="Steffenson B.J."/>
            <person name="Salamov A."/>
            <person name="Sun H."/>
            <person name="Lowry S."/>
            <person name="LaButti K."/>
            <person name="Han J."/>
            <person name="Copeland A."/>
            <person name="Lindquist E."/>
            <person name="Barry K."/>
            <person name="Schmutz J."/>
            <person name="Baker S.E."/>
            <person name="Ciuffetti L.M."/>
            <person name="Grigoriev I.V."/>
            <person name="Zhong S."/>
            <person name="Turgeon B.G."/>
        </authorList>
    </citation>
    <scope>NUCLEOTIDE SEQUENCE [LARGE SCALE GENOMIC DNA]</scope>
    <source>
        <strain evidence="2">C4 / ATCC 48331 / race T</strain>
    </source>
</reference>
<keyword evidence="2" id="KW-1185">Reference proteome</keyword>
<evidence type="ECO:0000313" key="1">
    <source>
        <dbReference type="EMBL" id="ENI09191.1"/>
    </source>
</evidence>
<organism evidence="1 2">
    <name type="scientific">Cochliobolus heterostrophus (strain C4 / ATCC 48331 / race T)</name>
    <name type="common">Southern corn leaf blight fungus</name>
    <name type="synonym">Bipolaris maydis</name>
    <dbReference type="NCBI Taxonomy" id="665024"/>
    <lineage>
        <taxon>Eukaryota</taxon>
        <taxon>Fungi</taxon>
        <taxon>Dikarya</taxon>
        <taxon>Ascomycota</taxon>
        <taxon>Pezizomycotina</taxon>
        <taxon>Dothideomycetes</taxon>
        <taxon>Pleosporomycetidae</taxon>
        <taxon>Pleosporales</taxon>
        <taxon>Pleosporineae</taxon>
        <taxon>Pleosporaceae</taxon>
        <taxon>Bipolaris</taxon>
    </lineage>
</organism>
<accession>N4XS62</accession>
<dbReference type="AlphaFoldDB" id="N4XS62"/>
<dbReference type="HOGENOM" id="CLU_2849532_0_0_1"/>
<reference evidence="1 2" key="1">
    <citation type="journal article" date="2012" name="PLoS Pathog.">
        <title>Diverse lifestyles and strategies of plant pathogenesis encoded in the genomes of eighteen Dothideomycetes fungi.</title>
        <authorList>
            <person name="Ohm R.A."/>
            <person name="Feau N."/>
            <person name="Henrissat B."/>
            <person name="Schoch C.L."/>
            <person name="Horwitz B.A."/>
            <person name="Barry K.W."/>
            <person name="Condon B.J."/>
            <person name="Copeland A.C."/>
            <person name="Dhillon B."/>
            <person name="Glaser F."/>
            <person name="Hesse C.N."/>
            <person name="Kosti I."/>
            <person name="LaButti K."/>
            <person name="Lindquist E.A."/>
            <person name="Lucas S."/>
            <person name="Salamov A.A."/>
            <person name="Bradshaw R.E."/>
            <person name="Ciuffetti L."/>
            <person name="Hamelin R.C."/>
            <person name="Kema G.H.J."/>
            <person name="Lawrence C."/>
            <person name="Scott J.A."/>
            <person name="Spatafora J.W."/>
            <person name="Turgeon B.G."/>
            <person name="de Wit P.J.G.M."/>
            <person name="Zhong S."/>
            <person name="Goodwin S.B."/>
            <person name="Grigoriev I.V."/>
        </authorList>
    </citation>
    <scope>NUCLEOTIDE SEQUENCE [LARGE SCALE GENOMIC DNA]</scope>
    <source>
        <strain evidence="2">C4 / ATCC 48331 / race T</strain>
    </source>
</reference>
<sequence length="65" mass="7470">MQHIPEPRIYQRYQTYHCLTNPSQRSVPILHLLVLVALPTQVTPRTCNTHVLLTNWAYNDPASAS</sequence>
<protein>
    <submittedName>
        <fullName evidence="1">Uncharacterized protein</fullName>
    </submittedName>
</protein>
<proteinExistence type="predicted"/>
<gene>
    <name evidence="1" type="ORF">COCC4DRAFT_30066</name>
</gene>
<name>N4XS62_COCH4</name>
<dbReference type="EMBL" id="KB733446">
    <property type="protein sequence ID" value="ENI09191.1"/>
    <property type="molecule type" value="Genomic_DNA"/>
</dbReference>
<dbReference type="Proteomes" id="UP000012338">
    <property type="component" value="Unassembled WGS sequence"/>
</dbReference>